<dbReference type="EMBL" id="AAQR03070198">
    <property type="status" value="NOT_ANNOTATED_CDS"/>
    <property type="molecule type" value="Genomic_DNA"/>
</dbReference>
<dbReference type="EMBL" id="AAQR03070199">
    <property type="status" value="NOT_ANNOTATED_CDS"/>
    <property type="molecule type" value="Genomic_DNA"/>
</dbReference>
<keyword evidence="2" id="KW-0694">RNA-binding</keyword>
<dbReference type="InterPro" id="IPR000626">
    <property type="entry name" value="Ubiquitin-like_dom"/>
</dbReference>
<dbReference type="GO" id="GO:0005829">
    <property type="term" value="C:cytosol"/>
    <property type="evidence" value="ECO:0007669"/>
    <property type="project" value="TreeGrafter"/>
</dbReference>
<dbReference type="PANTHER" id="PTHR11258">
    <property type="entry name" value="2-5 OLIGOADENYLATE SYNTHETASE"/>
    <property type="match status" value="1"/>
</dbReference>
<dbReference type="SUPFAM" id="SSF81631">
    <property type="entry name" value="PAP/OAS1 substrate-binding domain"/>
    <property type="match status" value="1"/>
</dbReference>
<sequence>MAASQDLYDTPGDRLDAFVRHSLQPEGDWKDEVKDAQQRIEQFLRDQCFHDELILDKEVRVLKVVKGGSTGKGTTLNYSSDLDLVLFLSCFSSFQDQARLRGDIISFIEQKLIHCSRSLAYNITVAQHREGTSTPRWYGMIQMCAMSSGSHSLCLTQVLPLNSGSFLRGCIISELSLLFSWPGPGSNPPPSVHGVGAITSVLQAPSLYTKWSIPSKPPEIHSDWASLGYLSNPEPRASPCREATFHRDMHNPVDLSARDQSPECDREPIILDPADPTNNLGRKKRWDVVAQEAAYCLRQACCTTVNPLEGWHVQIDIRVHAIRRARNILVTVKQTGKKAWTLSVNPYNPIWKMKTEIKREFGFSGQQRVSFQEPGGDRQLLSSRLTLADYGIFSNVNVRVIETFPPEIQVFVKESSGQSKPYAIDPSDSIRDLKEKIEEAGGPCVENQILKFQGRKLQNRRSLADLQIEDCDTIMLIRRS</sequence>
<dbReference type="InterPro" id="IPR043518">
    <property type="entry name" value="2-5OAS_N_CS"/>
</dbReference>
<dbReference type="InterPro" id="IPR043519">
    <property type="entry name" value="NT_sf"/>
</dbReference>
<accession>H0XQJ6</accession>
<dbReference type="GO" id="GO:0003725">
    <property type="term" value="F:double-stranded RNA binding"/>
    <property type="evidence" value="ECO:0007669"/>
    <property type="project" value="Ensembl"/>
</dbReference>
<dbReference type="GO" id="GO:0051607">
    <property type="term" value="P:defense response to virus"/>
    <property type="evidence" value="ECO:0007669"/>
    <property type="project" value="TreeGrafter"/>
</dbReference>
<name>H0XQJ6_OTOGA</name>
<dbReference type="GO" id="GO:0070106">
    <property type="term" value="P:interleukin-27-mediated signaling pathway"/>
    <property type="evidence" value="ECO:0007669"/>
    <property type="project" value="Ensembl"/>
</dbReference>
<dbReference type="CDD" id="cd01811">
    <property type="entry name" value="Ubl1_OASL"/>
    <property type="match status" value="1"/>
</dbReference>
<evidence type="ECO:0000313" key="5">
    <source>
        <dbReference type="Proteomes" id="UP000005225"/>
    </source>
</evidence>
<dbReference type="Gene3D" id="1.10.1410.20">
    <property type="entry name" value="2'-5'-oligoadenylate synthetase 1, domain 2"/>
    <property type="match status" value="1"/>
</dbReference>
<proteinExistence type="inferred from homology"/>
<evidence type="ECO:0000256" key="2">
    <source>
        <dbReference type="ARBA" id="ARBA00022884"/>
    </source>
</evidence>
<dbReference type="Ensembl" id="ENSOGAT00000025781.1">
    <property type="protein sequence ID" value="ENSOGAP00000018388.1"/>
    <property type="gene ID" value="ENSOGAG00000030882.1"/>
</dbReference>
<dbReference type="GO" id="GO:0005524">
    <property type="term" value="F:ATP binding"/>
    <property type="evidence" value="ECO:0007669"/>
    <property type="project" value="UniProtKB-KW"/>
</dbReference>
<dbReference type="FunFam" id="3.30.460.10:FF:000007">
    <property type="entry name" value="2'-5'-oligoadenylate synthetase 1"/>
    <property type="match status" value="1"/>
</dbReference>
<dbReference type="GeneTree" id="ENSGT00510000046406"/>
<dbReference type="SUPFAM" id="SSF54236">
    <property type="entry name" value="Ubiquitin-like"/>
    <property type="match status" value="2"/>
</dbReference>
<reference evidence="4" key="3">
    <citation type="submission" date="2025-09" db="UniProtKB">
        <authorList>
            <consortium name="Ensembl"/>
        </authorList>
    </citation>
    <scope>IDENTIFICATION</scope>
</reference>
<dbReference type="InterPro" id="IPR018952">
    <property type="entry name" value="2-5-oligoAdlate_synth_1_dom2/C"/>
</dbReference>
<dbReference type="InterPro" id="IPR002934">
    <property type="entry name" value="Polymerase_NTP_transf_dom"/>
</dbReference>
<dbReference type="CDD" id="cd16103">
    <property type="entry name" value="Ubl2_OASL"/>
    <property type="match status" value="1"/>
</dbReference>
<dbReference type="InterPro" id="IPR029071">
    <property type="entry name" value="Ubiquitin-like_domsf"/>
</dbReference>
<reference evidence="5" key="1">
    <citation type="submission" date="2011-03" db="EMBL/GenBank/DDBJ databases">
        <title>Version 3 of the genome sequence of Otolemur garnettii (Bushbaby).</title>
        <authorList>
            <consortium name="The Broad Institute Genome Sequencing Platform"/>
            <person name="Di Palma F."/>
            <person name="Johnson J."/>
            <person name="Lander E.S."/>
            <person name="Lindblad-Toh K."/>
            <person name="Jaffe D.B."/>
            <person name="Gnerre S."/>
            <person name="MacCallum I."/>
            <person name="Przybylski D."/>
            <person name="Ribeiro F.J."/>
            <person name="Burton J.N."/>
            <person name="Walker B.J."/>
            <person name="Sharpe T."/>
            <person name="Hall G."/>
        </authorList>
    </citation>
    <scope>NUCLEOTIDE SEQUENCE [LARGE SCALE GENOMIC DNA]</scope>
</reference>
<dbReference type="eggNOG" id="KOG0001">
    <property type="taxonomic scope" value="Eukaryota"/>
</dbReference>
<dbReference type="SUPFAM" id="SSF81301">
    <property type="entry name" value="Nucleotidyltransferase"/>
    <property type="match status" value="1"/>
</dbReference>
<dbReference type="Pfam" id="PF00240">
    <property type="entry name" value="ubiquitin"/>
    <property type="match status" value="1"/>
</dbReference>
<dbReference type="CDD" id="cd05400">
    <property type="entry name" value="NT_2-5OAS_ClassI-CCAase"/>
    <property type="match status" value="1"/>
</dbReference>
<evidence type="ECO:0000256" key="1">
    <source>
        <dbReference type="ARBA" id="ARBA00009526"/>
    </source>
</evidence>
<dbReference type="GO" id="GO:0001730">
    <property type="term" value="F:2'-5'-oligoadenylate synthetase activity"/>
    <property type="evidence" value="ECO:0007669"/>
    <property type="project" value="UniProtKB-EC"/>
</dbReference>
<dbReference type="InterPro" id="IPR006116">
    <property type="entry name" value="NT_2-5OAS_ClassI-CCAase"/>
</dbReference>
<dbReference type="OMA" id="MCAMSSG"/>
<dbReference type="Gene3D" id="3.10.20.90">
    <property type="entry name" value="Phosphatidylinositol 3-kinase Catalytic Subunit, Chain A, domain 1"/>
    <property type="match status" value="2"/>
</dbReference>
<keyword evidence="5" id="KW-1185">Reference proteome</keyword>
<dbReference type="GO" id="GO:0045071">
    <property type="term" value="P:negative regulation of viral genome replication"/>
    <property type="evidence" value="ECO:0007669"/>
    <property type="project" value="TreeGrafter"/>
</dbReference>
<reference evidence="4" key="2">
    <citation type="submission" date="2025-08" db="UniProtKB">
        <authorList>
            <consortium name="Ensembl"/>
        </authorList>
    </citation>
    <scope>IDENTIFICATION</scope>
</reference>
<dbReference type="Pfam" id="PF10421">
    <property type="entry name" value="OAS1_C"/>
    <property type="match status" value="1"/>
</dbReference>
<dbReference type="GO" id="GO:0016020">
    <property type="term" value="C:membrane"/>
    <property type="evidence" value="ECO:0007669"/>
    <property type="project" value="TreeGrafter"/>
</dbReference>
<dbReference type="PROSITE" id="PS00832">
    <property type="entry name" value="25A_SYNTH_1"/>
    <property type="match status" value="1"/>
</dbReference>
<dbReference type="STRING" id="30611.ENSOGAP00000018388"/>
<evidence type="ECO:0000259" key="3">
    <source>
        <dbReference type="PROSITE" id="PS50053"/>
    </source>
</evidence>
<dbReference type="Pfam" id="PF01909">
    <property type="entry name" value="NTP_transf_2"/>
    <property type="match status" value="1"/>
</dbReference>
<dbReference type="InParanoid" id="H0XQJ6"/>
<dbReference type="FunFam" id="3.10.20.90:FF:000205">
    <property type="entry name" value="2'-5'-oligoadenylate synthase-like protein 2"/>
    <property type="match status" value="1"/>
</dbReference>
<protein>
    <recommendedName>
        <fullName evidence="3">Ubiquitin-like domain-containing protein</fullName>
    </recommendedName>
</protein>
<dbReference type="GO" id="GO:0005654">
    <property type="term" value="C:nucleoplasm"/>
    <property type="evidence" value="ECO:0007669"/>
    <property type="project" value="TreeGrafter"/>
</dbReference>
<feature type="domain" description="Ubiquitin-like" evidence="3">
    <location>
        <begin position="408"/>
        <end position="480"/>
    </location>
</feature>
<dbReference type="AlphaFoldDB" id="H0XQJ6"/>
<comment type="similarity">
    <text evidence="1">Belongs to the 2-5A synthase family.</text>
</comment>
<dbReference type="SMART" id="SM00213">
    <property type="entry name" value="UBQ"/>
    <property type="match status" value="2"/>
</dbReference>
<dbReference type="EMBL" id="AAQR03070200">
    <property type="status" value="NOT_ANNOTATED_CDS"/>
    <property type="molecule type" value="Genomic_DNA"/>
</dbReference>
<dbReference type="EMBL" id="AAQR03070201">
    <property type="status" value="NOT_ANNOTATED_CDS"/>
    <property type="molecule type" value="Genomic_DNA"/>
</dbReference>
<dbReference type="PROSITE" id="PS50152">
    <property type="entry name" value="25A_SYNTH_3"/>
    <property type="match status" value="1"/>
</dbReference>
<dbReference type="PROSITE" id="PS50053">
    <property type="entry name" value="UBIQUITIN_2"/>
    <property type="match status" value="1"/>
</dbReference>
<dbReference type="Proteomes" id="UP000005225">
    <property type="component" value="Unassembled WGS sequence"/>
</dbReference>
<dbReference type="PANTHER" id="PTHR11258:SF7">
    <property type="entry name" value="2'-5'-OLIGOADENYLATE SYNTHASE-LIKE PROTEIN 2"/>
    <property type="match status" value="1"/>
</dbReference>
<organism evidence="4 5">
    <name type="scientific">Otolemur garnettii</name>
    <name type="common">Small-eared galago</name>
    <name type="synonym">Garnett's greater bushbaby</name>
    <dbReference type="NCBI Taxonomy" id="30611"/>
    <lineage>
        <taxon>Eukaryota</taxon>
        <taxon>Metazoa</taxon>
        <taxon>Chordata</taxon>
        <taxon>Craniata</taxon>
        <taxon>Vertebrata</taxon>
        <taxon>Euteleostomi</taxon>
        <taxon>Mammalia</taxon>
        <taxon>Eutheria</taxon>
        <taxon>Euarchontoglires</taxon>
        <taxon>Primates</taxon>
        <taxon>Strepsirrhini</taxon>
        <taxon>Lorisiformes</taxon>
        <taxon>Galagidae</taxon>
        <taxon>Otolemur</taxon>
    </lineage>
</organism>
<dbReference type="Gene3D" id="3.30.460.10">
    <property type="entry name" value="Beta Polymerase, domain 2"/>
    <property type="match status" value="1"/>
</dbReference>
<dbReference type="GO" id="GO:0006164">
    <property type="term" value="P:purine nucleotide biosynthetic process"/>
    <property type="evidence" value="ECO:0007669"/>
    <property type="project" value="Ensembl"/>
</dbReference>
<evidence type="ECO:0000313" key="4">
    <source>
        <dbReference type="Ensembl" id="ENSOGAP00000018388.1"/>
    </source>
</evidence>